<dbReference type="InterPro" id="IPR051605">
    <property type="entry name" value="CstA"/>
</dbReference>
<comment type="similarity">
    <text evidence="2">Belongs to the peptide transporter carbon starvation (CstA) (TC 2.A.114) family.</text>
</comment>
<feature type="domain" description="CstA N-terminal" evidence="8">
    <location>
        <begin position="349"/>
        <end position="486"/>
    </location>
</feature>
<evidence type="ECO:0000256" key="1">
    <source>
        <dbReference type="ARBA" id="ARBA00004651"/>
    </source>
</evidence>
<reference evidence="9" key="1">
    <citation type="journal article" date="2020" name="mSystems">
        <title>Genome- and Community-Level Interaction Insights into Carbon Utilization and Element Cycling Functions of Hydrothermarchaeota in Hydrothermal Sediment.</title>
        <authorList>
            <person name="Zhou Z."/>
            <person name="Liu Y."/>
            <person name="Xu W."/>
            <person name="Pan J."/>
            <person name="Luo Z.H."/>
            <person name="Li M."/>
        </authorList>
    </citation>
    <scope>NUCLEOTIDE SEQUENCE [LARGE SCALE GENOMIC DNA]</scope>
    <source>
        <strain evidence="9">SpSt-876</strain>
    </source>
</reference>
<evidence type="ECO:0000256" key="6">
    <source>
        <dbReference type="ARBA" id="ARBA00023136"/>
    </source>
</evidence>
<evidence type="ECO:0000256" key="2">
    <source>
        <dbReference type="ARBA" id="ARBA00007755"/>
    </source>
</evidence>
<evidence type="ECO:0000259" key="8">
    <source>
        <dbReference type="Pfam" id="PF02554"/>
    </source>
</evidence>
<protein>
    <submittedName>
        <fullName evidence="9">Carbon starvation protein A</fullName>
    </submittedName>
</protein>
<feature type="transmembrane region" description="Helical" evidence="7">
    <location>
        <begin position="287"/>
        <end position="303"/>
    </location>
</feature>
<dbReference type="PANTHER" id="PTHR30252">
    <property type="entry name" value="INNER MEMBRANE PEPTIDE TRANSPORTER"/>
    <property type="match status" value="1"/>
</dbReference>
<feature type="transmembrane region" description="Helical" evidence="7">
    <location>
        <begin position="324"/>
        <end position="346"/>
    </location>
</feature>
<dbReference type="Pfam" id="PF02554">
    <property type="entry name" value="CstA"/>
    <property type="match status" value="2"/>
</dbReference>
<evidence type="ECO:0000256" key="5">
    <source>
        <dbReference type="ARBA" id="ARBA00022989"/>
    </source>
</evidence>
<comment type="subcellular location">
    <subcellularLocation>
        <location evidence="1">Cell membrane</location>
        <topology evidence="1">Multi-pass membrane protein</topology>
    </subcellularLocation>
</comment>
<feature type="transmembrane region" description="Helical" evidence="7">
    <location>
        <begin position="515"/>
        <end position="536"/>
    </location>
</feature>
<dbReference type="GO" id="GO:0005886">
    <property type="term" value="C:plasma membrane"/>
    <property type="evidence" value="ECO:0007669"/>
    <property type="project" value="UniProtKB-SubCell"/>
</dbReference>
<keyword evidence="3" id="KW-1003">Cell membrane</keyword>
<feature type="transmembrane region" description="Helical" evidence="7">
    <location>
        <begin position="186"/>
        <end position="209"/>
    </location>
</feature>
<feature type="transmembrane region" description="Helical" evidence="7">
    <location>
        <begin position="60"/>
        <end position="80"/>
    </location>
</feature>
<proteinExistence type="inferred from homology"/>
<dbReference type="PANTHER" id="PTHR30252:SF0">
    <property type="entry name" value="PEPTIDE TRANSPORTER CSTA"/>
    <property type="match status" value="1"/>
</dbReference>
<keyword evidence="6 7" id="KW-0472">Membrane</keyword>
<feature type="transmembrane region" description="Helical" evidence="7">
    <location>
        <begin position="416"/>
        <end position="440"/>
    </location>
</feature>
<evidence type="ECO:0000256" key="4">
    <source>
        <dbReference type="ARBA" id="ARBA00022692"/>
    </source>
</evidence>
<feature type="transmembrane region" description="Helical" evidence="7">
    <location>
        <begin position="446"/>
        <end position="464"/>
    </location>
</feature>
<feature type="transmembrane region" description="Helical" evidence="7">
    <location>
        <begin position="6"/>
        <end position="25"/>
    </location>
</feature>
<feature type="domain" description="CstA N-terminal" evidence="8">
    <location>
        <begin position="2"/>
        <end position="347"/>
    </location>
</feature>
<name>A0A7C6ED72_UNCW3</name>
<feature type="transmembrane region" description="Helical" evidence="7">
    <location>
        <begin position="130"/>
        <end position="155"/>
    </location>
</feature>
<feature type="transmembrane region" description="Helical" evidence="7">
    <location>
        <begin position="377"/>
        <end position="395"/>
    </location>
</feature>
<evidence type="ECO:0000256" key="7">
    <source>
        <dbReference type="SAM" id="Phobius"/>
    </source>
</evidence>
<dbReference type="EMBL" id="DTLI01000137">
    <property type="protein sequence ID" value="HHS52280.1"/>
    <property type="molecule type" value="Genomic_DNA"/>
</dbReference>
<keyword evidence="4 7" id="KW-0812">Transmembrane</keyword>
<dbReference type="GO" id="GO:0009267">
    <property type="term" value="P:cellular response to starvation"/>
    <property type="evidence" value="ECO:0007669"/>
    <property type="project" value="InterPro"/>
</dbReference>
<feature type="transmembrane region" description="Helical" evidence="7">
    <location>
        <begin position="161"/>
        <end position="181"/>
    </location>
</feature>
<dbReference type="AlphaFoldDB" id="A0A7C6ED72"/>
<feature type="transmembrane region" description="Helical" evidence="7">
    <location>
        <begin position="86"/>
        <end position="109"/>
    </location>
</feature>
<gene>
    <name evidence="9" type="ORF">ENW73_05375</name>
</gene>
<comment type="caution">
    <text evidence="9">The sequence shown here is derived from an EMBL/GenBank/DDBJ whole genome shotgun (WGS) entry which is preliminary data.</text>
</comment>
<accession>A0A7C6ED72</accession>
<feature type="transmembrane region" description="Helical" evidence="7">
    <location>
        <begin position="221"/>
        <end position="242"/>
    </location>
</feature>
<evidence type="ECO:0000313" key="9">
    <source>
        <dbReference type="EMBL" id="HHS52280.1"/>
    </source>
</evidence>
<feature type="transmembrane region" description="Helical" evidence="7">
    <location>
        <begin position="471"/>
        <end position="495"/>
    </location>
</feature>
<dbReference type="InterPro" id="IPR003706">
    <property type="entry name" value="CstA_N"/>
</dbReference>
<evidence type="ECO:0000256" key="3">
    <source>
        <dbReference type="ARBA" id="ARBA00022475"/>
    </source>
</evidence>
<keyword evidence="5 7" id="KW-1133">Transmembrane helix</keyword>
<sequence>MNSVLVIILGIVVYYLGLQIYAKFYDRKIIQTDPKRATPARLYADGVDFMPTSKNILFGYQFKSIAGAAPVLGPIIAIKWGWLPGLVWILLGTFFIGWIQDYTSAIVSMRNDGKTFGGISYSLISPRTRVILLSFIYFYLLLIAAAFANVVATFMANNPNIQFSIIALAIAGIIVGFLIYYGRVNLIIVTIIGLVIFYVPLFLGSNLSAIGGIAKLATNKMLWLVFALIFSFLGSVLPIWVFVQPINYLGFYIILLGMIGTILGIIIGHPNFKAPAFTGFNADGQPLWPILFVTIACGAISGWHSNVSSTGTSRQLEKDTDTRIVTAGAMFLEMILALIALTIVSVTTAKGAWHTLFGQGMGEIFSYIGLPKDWGNVYGPVMIVVLAITILHLVVRFMRIATNELLGKKIPALRNPVLGTLVALILSFVLVYTGTFNYIWVLFGSANQLMASLALLIASVWLVSQKKPTGFTFYPMIFMYVTTMSALIYTSISVLRQAITGLDLAKKPLPTSSIIGNYFASVIGFVLFFAAIVLAYDGMKAFLKYKRQALAQNTGAEVVEVTK</sequence>
<organism evidence="9">
    <name type="scientific">candidate division WOR-3 bacterium</name>
    <dbReference type="NCBI Taxonomy" id="2052148"/>
    <lineage>
        <taxon>Bacteria</taxon>
        <taxon>Bacteria division WOR-3</taxon>
    </lineage>
</organism>
<feature type="transmembrane region" description="Helical" evidence="7">
    <location>
        <begin position="249"/>
        <end position="267"/>
    </location>
</feature>